<sequence>MFSAKALTLFLLVGLASAFLPASGPAFTAVARNSRMQPLSMGYVPDGLTEAQFNAMKKKEADKAKKNKKTKMKGSKETLTEWKAQVDKKFPNQPGAGHVYVKLRGDATYGK</sequence>
<proteinExistence type="predicted"/>
<protein>
    <recommendedName>
        <fullName evidence="3">PSI-F</fullName>
    </recommendedName>
</protein>
<gene>
    <name evidence="2" type="ORF">DSPE1174_LOCUS14836</name>
</gene>
<evidence type="ECO:0000313" key="2">
    <source>
        <dbReference type="EMBL" id="CAD9426166.1"/>
    </source>
</evidence>
<name>A0A7S2CHM7_9STRA</name>
<accession>A0A7S2CHM7</accession>
<keyword evidence="1" id="KW-0732">Signal</keyword>
<reference evidence="2" key="1">
    <citation type="submission" date="2021-01" db="EMBL/GenBank/DDBJ databases">
        <authorList>
            <person name="Corre E."/>
            <person name="Pelletier E."/>
            <person name="Niang G."/>
            <person name="Scheremetjew M."/>
            <person name="Finn R."/>
            <person name="Kale V."/>
            <person name="Holt S."/>
            <person name="Cochrane G."/>
            <person name="Meng A."/>
            <person name="Brown T."/>
            <person name="Cohen L."/>
        </authorList>
    </citation>
    <scope>NUCLEOTIDE SEQUENCE</scope>
    <source>
        <strain evidence="2">CCMP1381</strain>
    </source>
</reference>
<feature type="chain" id="PRO_5030901084" description="PSI-F" evidence="1">
    <location>
        <begin position="19"/>
        <end position="111"/>
    </location>
</feature>
<feature type="signal peptide" evidence="1">
    <location>
        <begin position="1"/>
        <end position="18"/>
    </location>
</feature>
<organism evidence="2">
    <name type="scientific">Octactis speculum</name>
    <dbReference type="NCBI Taxonomy" id="3111310"/>
    <lineage>
        <taxon>Eukaryota</taxon>
        <taxon>Sar</taxon>
        <taxon>Stramenopiles</taxon>
        <taxon>Ochrophyta</taxon>
        <taxon>Dictyochophyceae</taxon>
        <taxon>Dictyochales</taxon>
        <taxon>Dictyochaceae</taxon>
        <taxon>Octactis</taxon>
    </lineage>
</organism>
<dbReference type="AlphaFoldDB" id="A0A7S2CHM7"/>
<dbReference type="EMBL" id="HBGS01029168">
    <property type="protein sequence ID" value="CAD9426166.1"/>
    <property type="molecule type" value="Transcribed_RNA"/>
</dbReference>
<evidence type="ECO:0008006" key="3">
    <source>
        <dbReference type="Google" id="ProtNLM"/>
    </source>
</evidence>
<evidence type="ECO:0000256" key="1">
    <source>
        <dbReference type="SAM" id="SignalP"/>
    </source>
</evidence>